<dbReference type="EMBL" id="MRCA01000009">
    <property type="protein sequence ID" value="OKH12809.1"/>
    <property type="molecule type" value="Genomic_DNA"/>
</dbReference>
<dbReference type="InterPro" id="IPR019734">
    <property type="entry name" value="TPR_rpt"/>
</dbReference>
<evidence type="ECO:0000259" key="5">
    <source>
        <dbReference type="Pfam" id="PF13458"/>
    </source>
</evidence>
<name>A0A1U7GX01_9CYAN</name>
<dbReference type="Pfam" id="PF12770">
    <property type="entry name" value="CHAT"/>
    <property type="match status" value="1"/>
</dbReference>
<dbReference type="InterPro" id="IPR028082">
    <property type="entry name" value="Peripla_BP_I"/>
</dbReference>
<keyword evidence="2" id="KW-0732">Signal</keyword>
<dbReference type="InterPro" id="IPR024983">
    <property type="entry name" value="CHAT_dom"/>
</dbReference>
<dbReference type="RefSeq" id="WP_073556319.1">
    <property type="nucleotide sequence ID" value="NZ_MRCA01000009.1"/>
</dbReference>
<dbReference type="PANTHER" id="PTHR30483">
    <property type="entry name" value="LEUCINE-SPECIFIC-BINDING PROTEIN"/>
    <property type="match status" value="1"/>
</dbReference>
<dbReference type="Gene3D" id="3.40.50.2300">
    <property type="match status" value="4"/>
</dbReference>
<evidence type="ECO:0000256" key="2">
    <source>
        <dbReference type="ARBA" id="ARBA00022729"/>
    </source>
</evidence>
<dbReference type="CDD" id="cd06268">
    <property type="entry name" value="PBP1_ABC_transporter_LIVBP-like"/>
    <property type="match status" value="2"/>
</dbReference>
<dbReference type="SUPFAM" id="SSF53822">
    <property type="entry name" value="Periplasmic binding protein-like I"/>
    <property type="match status" value="2"/>
</dbReference>
<evidence type="ECO:0000313" key="6">
    <source>
        <dbReference type="EMBL" id="OKH12809.1"/>
    </source>
</evidence>
<reference evidence="6 7" key="1">
    <citation type="submission" date="2016-11" db="EMBL/GenBank/DDBJ databases">
        <title>Draft Genome Sequences of Nine Cyanobacterial Strains from Diverse Habitats.</title>
        <authorList>
            <person name="Zhu T."/>
            <person name="Hou S."/>
            <person name="Lu X."/>
            <person name="Hess W.R."/>
        </authorList>
    </citation>
    <scope>NUCLEOTIDE SEQUENCE [LARGE SCALE GENOMIC DNA]</scope>
    <source>
        <strain evidence="6 7">NIES-592</strain>
    </source>
</reference>
<evidence type="ECO:0000256" key="1">
    <source>
        <dbReference type="ARBA" id="ARBA00010062"/>
    </source>
</evidence>
<keyword evidence="7" id="KW-1185">Reference proteome</keyword>
<dbReference type="Pfam" id="PF13458">
    <property type="entry name" value="Peripla_BP_6"/>
    <property type="match status" value="2"/>
</dbReference>
<comment type="caution">
    <text evidence="6">The sequence shown here is derived from an EMBL/GenBank/DDBJ whole genome shotgun (WGS) entry which is preliminary data.</text>
</comment>
<dbReference type="SUPFAM" id="SSF48452">
    <property type="entry name" value="TPR-like"/>
    <property type="match status" value="1"/>
</dbReference>
<feature type="domain" description="CHAT" evidence="4">
    <location>
        <begin position="194"/>
        <end position="342"/>
    </location>
</feature>
<comment type="similarity">
    <text evidence="1">Belongs to the leucine-binding protein family.</text>
</comment>
<evidence type="ECO:0000256" key="3">
    <source>
        <dbReference type="PROSITE-ProRule" id="PRU00339"/>
    </source>
</evidence>
<accession>A0A1U7GX01</accession>
<keyword evidence="3" id="KW-0802">TPR repeat</keyword>
<feature type="repeat" description="TPR" evidence="3">
    <location>
        <begin position="831"/>
        <end position="864"/>
    </location>
</feature>
<dbReference type="Proteomes" id="UP000186391">
    <property type="component" value="Unassembled WGS sequence"/>
</dbReference>
<protein>
    <submittedName>
        <fullName evidence="6">ABC transporter substrate-binding protein</fullName>
    </submittedName>
</protein>
<organism evidence="6 7">
    <name type="scientific">Fischerella major NIES-592</name>
    <dbReference type="NCBI Taxonomy" id="210994"/>
    <lineage>
        <taxon>Bacteria</taxon>
        <taxon>Bacillati</taxon>
        <taxon>Cyanobacteriota</taxon>
        <taxon>Cyanophyceae</taxon>
        <taxon>Nostocales</taxon>
        <taxon>Hapalosiphonaceae</taxon>
        <taxon>Fischerella</taxon>
    </lineage>
</organism>
<dbReference type="SMART" id="SM00028">
    <property type="entry name" value="TPR"/>
    <property type="match status" value="2"/>
</dbReference>
<dbReference type="OrthoDB" id="446586at2"/>
<dbReference type="InterPro" id="IPR051010">
    <property type="entry name" value="BCAA_transport"/>
</dbReference>
<dbReference type="PROSITE" id="PS50005">
    <property type="entry name" value="TPR"/>
    <property type="match status" value="1"/>
</dbReference>
<proteinExistence type="inferred from homology"/>
<dbReference type="AlphaFoldDB" id="A0A1U7GX01"/>
<feature type="domain" description="Leucine-binding protein" evidence="5">
    <location>
        <begin position="884"/>
        <end position="1220"/>
    </location>
</feature>
<evidence type="ECO:0000259" key="4">
    <source>
        <dbReference type="Pfam" id="PF12770"/>
    </source>
</evidence>
<feature type="domain" description="Leucine-binding protein" evidence="5">
    <location>
        <begin position="472"/>
        <end position="797"/>
    </location>
</feature>
<gene>
    <name evidence="6" type="ORF">NIES592_16445</name>
</gene>
<dbReference type="PANTHER" id="PTHR30483:SF6">
    <property type="entry name" value="PERIPLASMIC BINDING PROTEIN OF ABC TRANSPORTER FOR NATURAL AMINO ACIDS"/>
    <property type="match status" value="1"/>
</dbReference>
<dbReference type="InterPro" id="IPR028081">
    <property type="entry name" value="Leu-bd"/>
</dbReference>
<evidence type="ECO:0000313" key="7">
    <source>
        <dbReference type="Proteomes" id="UP000186391"/>
    </source>
</evidence>
<dbReference type="InterPro" id="IPR011990">
    <property type="entry name" value="TPR-like_helical_dom_sf"/>
</dbReference>
<sequence>MVKQVKQVIFEIGEGSFERGFPVKVRIGETGKPHTAEISGRLPPAPEFPTIYTTWQSIYEKLPANWLIIIPKNQITNFSSKDACNQAAQAFQDSFNAWLNQAPVLEIERQLSRQIGNSEDVRFILQTQDSLLRRLPWHLWGFFSTSHPQAEIVISSEYEPSTKQLKAPIKILAILGSNQEINLEQDLYFLKNLPGAKVKALIEPTRRQLIENLRTQPWDILFFAGHSMSKEGDCWGEIQINADESYLSLRNLRYSLRHAVRQGLKLAIFNSCDGLGLARNLADLRIPYTIVMREYVPDIIAQEFLKYFLTAFSRGESLYASVNQARERLYEEWERDYPCASWLPVIFQNPAATELKYPRIMNWKEKAYRIVLFTVSLGCIGAVLWRGIDEINFRNRFSDGNKILVKTVSTDYKKQGVQALSWKNYNQAVSKFKLSLKQKSNDPESLIYLNNAKIGNQEKLTIAVAVPIGTNPDVAQEILRGVAQAQDEINRRGGIDGKLLKVEIANDDNNPAIAQRVAHRFVQNQKILAVIGHNSSDASVPAANIYQAGKLVMISPTSTSQLVTNPENRSAGSYIYRTVIRNDVIAETLAEYAKKEGKTRVAICRDSQAKDQSYEPAIASALSKNDIQLIDIHCDLAAKNFQPEFAIERALKVQANSIFLNPHVDRIDKAIEIAKANQGKLMLFGSHSMQTQKTLKAGKTVNGLVMAVSWHTDASANKNFVKDAYKLWNDPNSITWRTANAYDATNAIAQALIQKDNTRDGIQQALSDGFALEGVTGTIQFSPWGDRIGTAVLVEVKPDAENSHNYHFALKDSVFNRISLGEKILFQDTNPSSEKKAGIQAFAAEKYEMAIAYFQKSLQNMPNDPETHIYLQNALAARHGKVLKIAVSVPIGSNPNVAREILQGVAQAQDEVNNKGGIQGYLLQIEIANDDNNPDIARKIANYFVSHKQILAVIAHNASDASVAACEIYQKGKLVNISPTSFSLKLSGCGSYVFRTAPNLRFLADSVSHYAINIAGTKNLAICVDEKAIDNQSFRDEFASATIAGAGNIVNISCDFSAPDFDPHKIIVDAISNGADGLFLAPHIDRISKALDLAKANQGRLRLFASTSLYTLQTLQQGKGDINGLVLAVPWEARRNFASEFAKNSQKLWNSLVTWRSATSYDATIAIVNGLQQSKTRDGLQKVLRNPKFSANGVTGKIQFLQSGDRPIKNKNDMVLVKIQPSRTFANQYEFFPLYP</sequence>